<feature type="transmembrane region" description="Helical" evidence="7">
    <location>
        <begin position="224"/>
        <end position="246"/>
    </location>
</feature>
<comment type="subcellular location">
    <subcellularLocation>
        <location evidence="1">Cell membrane</location>
        <topology evidence="1">Multi-pass membrane protein</topology>
    </subcellularLocation>
</comment>
<dbReference type="PANTHER" id="PTHR43299">
    <property type="entry name" value="UPF0718 PROTEIN YRAQ"/>
    <property type="match status" value="1"/>
</dbReference>
<dbReference type="InterPro" id="IPR005524">
    <property type="entry name" value="DUF318"/>
</dbReference>
<gene>
    <name evidence="8" type="ORF">GCM10025868_10200</name>
</gene>
<evidence type="ECO:0000256" key="5">
    <source>
        <dbReference type="ARBA" id="ARBA00022989"/>
    </source>
</evidence>
<evidence type="ECO:0000313" key="9">
    <source>
        <dbReference type="Proteomes" id="UP001157017"/>
    </source>
</evidence>
<dbReference type="EMBL" id="BSUZ01000001">
    <property type="protein sequence ID" value="GMA85770.1"/>
    <property type="molecule type" value="Genomic_DNA"/>
</dbReference>
<evidence type="ECO:0000256" key="4">
    <source>
        <dbReference type="ARBA" id="ARBA00022692"/>
    </source>
</evidence>
<feature type="transmembrane region" description="Helical" evidence="7">
    <location>
        <begin position="266"/>
        <end position="286"/>
    </location>
</feature>
<comment type="caution">
    <text evidence="8">The sequence shown here is derived from an EMBL/GenBank/DDBJ whole genome shotgun (WGS) entry which is preliminary data.</text>
</comment>
<evidence type="ECO:0000256" key="7">
    <source>
        <dbReference type="SAM" id="Phobius"/>
    </source>
</evidence>
<sequence>MWKALVVALVVAALVDALVAPALWRRATGDGARGALRGGLLSLPTMMCTCCTAPVAVTMRRAGVPRAAALAFWLGNPVLNPAVLVFLALLAPWQWTAVRALLGVVLVLGAATVLGGVGDRAALRRAGRRGTTATSVQPLVIEPLRTAPPVPEVADRPAPVRVLRSFARLAVLLVPEYLVLVFLVGVLGPWLVPVLGSGGPSALVVVGCCVVGALLVLPTGGEIPVLLALAAAGASPWVLGALLVVLPTVSLPSAVMVGGAMGWRTTAATVGVVAAAGLVGGALLAAA</sequence>
<keyword evidence="6 7" id="KW-0472">Membrane</keyword>
<name>A0ABQ6JC60_9ACTN</name>
<feature type="transmembrane region" description="Helical" evidence="7">
    <location>
        <begin position="70"/>
        <end position="91"/>
    </location>
</feature>
<accession>A0ABQ6JC60</accession>
<evidence type="ECO:0008006" key="10">
    <source>
        <dbReference type="Google" id="ProtNLM"/>
    </source>
</evidence>
<keyword evidence="4 7" id="KW-0812">Transmembrane</keyword>
<feature type="transmembrane region" description="Helical" evidence="7">
    <location>
        <begin position="97"/>
        <end position="118"/>
    </location>
</feature>
<organism evidence="8 9">
    <name type="scientific">Angustibacter aerolatus</name>
    <dbReference type="NCBI Taxonomy" id="1162965"/>
    <lineage>
        <taxon>Bacteria</taxon>
        <taxon>Bacillati</taxon>
        <taxon>Actinomycetota</taxon>
        <taxon>Actinomycetes</taxon>
        <taxon>Kineosporiales</taxon>
        <taxon>Kineosporiaceae</taxon>
    </lineage>
</organism>
<evidence type="ECO:0000313" key="8">
    <source>
        <dbReference type="EMBL" id="GMA85770.1"/>
    </source>
</evidence>
<dbReference type="PANTHER" id="PTHR43299:SF1">
    <property type="entry name" value="UPF0718 PROTEIN YRAQ"/>
    <property type="match status" value="1"/>
</dbReference>
<evidence type="ECO:0000256" key="1">
    <source>
        <dbReference type="ARBA" id="ARBA00004651"/>
    </source>
</evidence>
<evidence type="ECO:0000256" key="3">
    <source>
        <dbReference type="ARBA" id="ARBA00022475"/>
    </source>
</evidence>
<feature type="transmembrane region" description="Helical" evidence="7">
    <location>
        <begin position="41"/>
        <end position="58"/>
    </location>
</feature>
<dbReference type="Pfam" id="PF03773">
    <property type="entry name" value="ArsP_1"/>
    <property type="match status" value="1"/>
</dbReference>
<keyword evidence="9" id="KW-1185">Reference proteome</keyword>
<feature type="transmembrane region" description="Helical" evidence="7">
    <location>
        <begin position="169"/>
        <end position="192"/>
    </location>
</feature>
<keyword evidence="3" id="KW-1003">Cell membrane</keyword>
<protein>
    <recommendedName>
        <fullName evidence="10">Permease</fullName>
    </recommendedName>
</protein>
<keyword evidence="5 7" id="KW-1133">Transmembrane helix</keyword>
<dbReference type="Proteomes" id="UP001157017">
    <property type="component" value="Unassembled WGS sequence"/>
</dbReference>
<proteinExistence type="inferred from homology"/>
<feature type="transmembrane region" description="Helical" evidence="7">
    <location>
        <begin position="198"/>
        <end position="217"/>
    </location>
</feature>
<reference evidence="9" key="1">
    <citation type="journal article" date="2019" name="Int. J. Syst. Evol. Microbiol.">
        <title>The Global Catalogue of Microorganisms (GCM) 10K type strain sequencing project: providing services to taxonomists for standard genome sequencing and annotation.</title>
        <authorList>
            <consortium name="The Broad Institute Genomics Platform"/>
            <consortium name="The Broad Institute Genome Sequencing Center for Infectious Disease"/>
            <person name="Wu L."/>
            <person name="Ma J."/>
        </authorList>
    </citation>
    <scope>NUCLEOTIDE SEQUENCE [LARGE SCALE GENOMIC DNA]</scope>
    <source>
        <strain evidence="9">NBRC 108730</strain>
    </source>
</reference>
<evidence type="ECO:0000256" key="6">
    <source>
        <dbReference type="ARBA" id="ARBA00023136"/>
    </source>
</evidence>
<comment type="similarity">
    <text evidence="2">Belongs to the UPF0718 family.</text>
</comment>
<evidence type="ECO:0000256" key="2">
    <source>
        <dbReference type="ARBA" id="ARBA00006386"/>
    </source>
</evidence>